<dbReference type="InterPro" id="IPR003808">
    <property type="entry name" value="Fe-S_metab-assoc_dom"/>
</dbReference>
<sequence>MLMVISSSSASYHSSIFSLTQNNPPFTCSTAASSTSSTTDLVSSKLQHLVAEFHSLSEPVDRLKRLLHYASAFLPPFPDSSRVDSNRVMGCTARV</sequence>
<evidence type="ECO:0000259" key="1">
    <source>
        <dbReference type="Pfam" id="PF02657"/>
    </source>
</evidence>
<proteinExistence type="predicted"/>
<dbReference type="PANTHER" id="PTHR43597:SF6">
    <property type="entry name" value="FE-S METABOLISM ASSOCIATED DOMAIN-CONTAINING PROTEIN"/>
    <property type="match status" value="1"/>
</dbReference>
<dbReference type="Pfam" id="PF02657">
    <property type="entry name" value="SufE"/>
    <property type="match status" value="1"/>
</dbReference>
<evidence type="ECO:0000313" key="2">
    <source>
        <dbReference type="EMBL" id="KAJ4850063.1"/>
    </source>
</evidence>
<evidence type="ECO:0000313" key="3">
    <source>
        <dbReference type="Proteomes" id="UP001141552"/>
    </source>
</evidence>
<keyword evidence="3" id="KW-1185">Reference proteome</keyword>
<gene>
    <name evidence="2" type="ORF">Tsubulata_034423</name>
</gene>
<accession>A0A9Q0JQ74</accession>
<dbReference type="AlphaFoldDB" id="A0A9Q0JQ74"/>
<dbReference type="OrthoDB" id="411584at2759"/>
<reference evidence="2" key="2">
    <citation type="journal article" date="2023" name="Plants (Basel)">
        <title>Annotation of the Turnera subulata (Passifloraceae) Draft Genome Reveals the S-Locus Evolved after the Divergence of Turneroideae from Passifloroideae in a Stepwise Manner.</title>
        <authorList>
            <person name="Henning P.M."/>
            <person name="Roalson E.H."/>
            <person name="Mir W."/>
            <person name="McCubbin A.G."/>
            <person name="Shore J.S."/>
        </authorList>
    </citation>
    <scope>NUCLEOTIDE SEQUENCE</scope>
    <source>
        <strain evidence="2">F60SS</strain>
    </source>
</reference>
<dbReference type="PANTHER" id="PTHR43597">
    <property type="entry name" value="SULFUR ACCEPTOR PROTEIN CSDE"/>
    <property type="match status" value="1"/>
</dbReference>
<dbReference type="Proteomes" id="UP001141552">
    <property type="component" value="Unassembled WGS sequence"/>
</dbReference>
<protein>
    <recommendedName>
        <fullName evidence="1">Fe-S metabolism associated domain-containing protein</fullName>
    </recommendedName>
</protein>
<dbReference type="EMBL" id="JAKUCV010000428">
    <property type="protein sequence ID" value="KAJ4850063.1"/>
    <property type="molecule type" value="Genomic_DNA"/>
</dbReference>
<reference evidence="2" key="1">
    <citation type="submission" date="2022-02" db="EMBL/GenBank/DDBJ databases">
        <authorList>
            <person name="Henning P.M."/>
            <person name="McCubbin A.G."/>
            <person name="Shore J.S."/>
        </authorList>
    </citation>
    <scope>NUCLEOTIDE SEQUENCE</scope>
    <source>
        <strain evidence="2">F60SS</strain>
        <tissue evidence="2">Leaves</tissue>
    </source>
</reference>
<name>A0A9Q0JQ74_9ROSI</name>
<feature type="domain" description="Fe-S metabolism associated" evidence="1">
    <location>
        <begin position="51"/>
        <end position="95"/>
    </location>
</feature>
<dbReference type="Gene3D" id="3.90.1010.10">
    <property type="match status" value="1"/>
</dbReference>
<organism evidence="2 3">
    <name type="scientific">Turnera subulata</name>
    <dbReference type="NCBI Taxonomy" id="218843"/>
    <lineage>
        <taxon>Eukaryota</taxon>
        <taxon>Viridiplantae</taxon>
        <taxon>Streptophyta</taxon>
        <taxon>Embryophyta</taxon>
        <taxon>Tracheophyta</taxon>
        <taxon>Spermatophyta</taxon>
        <taxon>Magnoliopsida</taxon>
        <taxon>eudicotyledons</taxon>
        <taxon>Gunneridae</taxon>
        <taxon>Pentapetalae</taxon>
        <taxon>rosids</taxon>
        <taxon>fabids</taxon>
        <taxon>Malpighiales</taxon>
        <taxon>Passifloraceae</taxon>
        <taxon>Turnera</taxon>
    </lineage>
</organism>
<dbReference type="SUPFAM" id="SSF82649">
    <property type="entry name" value="SufE/NifU"/>
    <property type="match status" value="1"/>
</dbReference>
<comment type="caution">
    <text evidence="2">The sequence shown here is derived from an EMBL/GenBank/DDBJ whole genome shotgun (WGS) entry which is preliminary data.</text>
</comment>